<dbReference type="EMBL" id="ML208415">
    <property type="protein sequence ID" value="TFK66130.1"/>
    <property type="molecule type" value="Genomic_DNA"/>
</dbReference>
<accession>A0ACD3AK41</accession>
<evidence type="ECO:0000313" key="2">
    <source>
        <dbReference type="Proteomes" id="UP000308600"/>
    </source>
</evidence>
<evidence type="ECO:0000313" key="1">
    <source>
        <dbReference type="EMBL" id="TFK66130.1"/>
    </source>
</evidence>
<protein>
    <submittedName>
        <fullName evidence="1">Uncharacterized protein</fullName>
    </submittedName>
</protein>
<reference evidence="1 2" key="1">
    <citation type="journal article" date="2019" name="Nat. Ecol. Evol.">
        <title>Megaphylogeny resolves global patterns of mushroom evolution.</title>
        <authorList>
            <person name="Varga T."/>
            <person name="Krizsan K."/>
            <person name="Foldi C."/>
            <person name="Dima B."/>
            <person name="Sanchez-Garcia M."/>
            <person name="Sanchez-Ramirez S."/>
            <person name="Szollosi G.J."/>
            <person name="Szarkandi J.G."/>
            <person name="Papp V."/>
            <person name="Albert L."/>
            <person name="Andreopoulos W."/>
            <person name="Angelini C."/>
            <person name="Antonin V."/>
            <person name="Barry K.W."/>
            <person name="Bougher N.L."/>
            <person name="Buchanan P."/>
            <person name="Buyck B."/>
            <person name="Bense V."/>
            <person name="Catcheside P."/>
            <person name="Chovatia M."/>
            <person name="Cooper J."/>
            <person name="Damon W."/>
            <person name="Desjardin D."/>
            <person name="Finy P."/>
            <person name="Geml J."/>
            <person name="Haridas S."/>
            <person name="Hughes K."/>
            <person name="Justo A."/>
            <person name="Karasinski D."/>
            <person name="Kautmanova I."/>
            <person name="Kiss B."/>
            <person name="Kocsube S."/>
            <person name="Kotiranta H."/>
            <person name="LaButti K.M."/>
            <person name="Lechner B.E."/>
            <person name="Liimatainen K."/>
            <person name="Lipzen A."/>
            <person name="Lukacs Z."/>
            <person name="Mihaltcheva S."/>
            <person name="Morgado L.N."/>
            <person name="Niskanen T."/>
            <person name="Noordeloos M.E."/>
            <person name="Ohm R.A."/>
            <person name="Ortiz-Santana B."/>
            <person name="Ovrebo C."/>
            <person name="Racz N."/>
            <person name="Riley R."/>
            <person name="Savchenko A."/>
            <person name="Shiryaev A."/>
            <person name="Soop K."/>
            <person name="Spirin V."/>
            <person name="Szebenyi C."/>
            <person name="Tomsovsky M."/>
            <person name="Tulloss R.E."/>
            <person name="Uehling J."/>
            <person name="Grigoriev I.V."/>
            <person name="Vagvolgyi C."/>
            <person name="Papp T."/>
            <person name="Martin F.M."/>
            <person name="Miettinen O."/>
            <person name="Hibbett D.S."/>
            <person name="Nagy L.G."/>
        </authorList>
    </citation>
    <scope>NUCLEOTIDE SEQUENCE [LARGE SCALE GENOMIC DNA]</scope>
    <source>
        <strain evidence="1 2">NL-1719</strain>
    </source>
</reference>
<organism evidence="1 2">
    <name type="scientific">Pluteus cervinus</name>
    <dbReference type="NCBI Taxonomy" id="181527"/>
    <lineage>
        <taxon>Eukaryota</taxon>
        <taxon>Fungi</taxon>
        <taxon>Dikarya</taxon>
        <taxon>Basidiomycota</taxon>
        <taxon>Agaricomycotina</taxon>
        <taxon>Agaricomycetes</taxon>
        <taxon>Agaricomycetidae</taxon>
        <taxon>Agaricales</taxon>
        <taxon>Pluteineae</taxon>
        <taxon>Pluteaceae</taxon>
        <taxon>Pluteus</taxon>
    </lineage>
</organism>
<keyword evidence="2" id="KW-1185">Reference proteome</keyword>
<name>A0ACD3AK41_9AGAR</name>
<gene>
    <name evidence="1" type="ORF">BDN72DRAFT_161811</name>
</gene>
<dbReference type="Proteomes" id="UP000308600">
    <property type="component" value="Unassembled WGS sequence"/>
</dbReference>
<proteinExistence type="predicted"/>
<sequence>MIRIIDMPDVVAINETISIPTLRALHGTANANLLKVVINGTDILQHVHLGVITPQSARECLQALLGKRQALKSLSLTIRVSEGAMYLGIERLVLFPNLKALELGFTSPMHESDFVDNVYDLLSNPVITFPSTLEHFAIKFTSMQGIAWSESLQPLVIDNSWAANFPKLHYLELSEKEGYAVRYDHVRGKMTEEIQLWDDLVKSQLGF</sequence>